<keyword evidence="7" id="KW-0472">Membrane</keyword>
<evidence type="ECO:0000256" key="6">
    <source>
        <dbReference type="ARBA" id="ARBA00023077"/>
    </source>
</evidence>
<evidence type="ECO:0000256" key="10">
    <source>
        <dbReference type="SAM" id="MobiDB-lite"/>
    </source>
</evidence>
<evidence type="ECO:0000256" key="3">
    <source>
        <dbReference type="ARBA" id="ARBA00022452"/>
    </source>
</evidence>
<gene>
    <name evidence="12" type="ORF">WG901_09375</name>
</gene>
<proteinExistence type="predicted"/>
<dbReference type="PANTHER" id="PTHR30069">
    <property type="entry name" value="TONB-DEPENDENT OUTER MEMBRANE RECEPTOR"/>
    <property type="match status" value="1"/>
</dbReference>
<keyword evidence="8 12" id="KW-0675">Receptor</keyword>
<evidence type="ECO:0000256" key="9">
    <source>
        <dbReference type="ARBA" id="ARBA00023237"/>
    </source>
</evidence>
<evidence type="ECO:0000256" key="1">
    <source>
        <dbReference type="ARBA" id="ARBA00004571"/>
    </source>
</evidence>
<evidence type="ECO:0000256" key="7">
    <source>
        <dbReference type="ARBA" id="ARBA00023136"/>
    </source>
</evidence>
<dbReference type="EMBL" id="JBBHJZ010000002">
    <property type="protein sequence ID" value="MEJ5976843.1"/>
    <property type="molecule type" value="Genomic_DNA"/>
</dbReference>
<reference evidence="12 13" key="1">
    <citation type="submission" date="2024-03" db="EMBL/GenBank/DDBJ databases">
        <authorList>
            <person name="Jo J.-H."/>
        </authorList>
    </citation>
    <scope>NUCLEOTIDE SEQUENCE [LARGE SCALE GENOMIC DNA]</scope>
    <source>
        <strain evidence="12 13">PS1R-30</strain>
    </source>
</reference>
<comment type="caution">
    <text evidence="12">The sequence shown here is derived from an EMBL/GenBank/DDBJ whole genome shotgun (WGS) entry which is preliminary data.</text>
</comment>
<dbReference type="SUPFAM" id="SSF56935">
    <property type="entry name" value="Porins"/>
    <property type="match status" value="1"/>
</dbReference>
<keyword evidence="5" id="KW-0732">Signal</keyword>
<dbReference type="InterPro" id="IPR039426">
    <property type="entry name" value="TonB-dep_rcpt-like"/>
</dbReference>
<dbReference type="RefSeq" id="WP_339586804.1">
    <property type="nucleotide sequence ID" value="NZ_JBBHJZ010000002.1"/>
</dbReference>
<evidence type="ECO:0000256" key="2">
    <source>
        <dbReference type="ARBA" id="ARBA00022448"/>
    </source>
</evidence>
<dbReference type="InterPro" id="IPR036942">
    <property type="entry name" value="Beta-barrel_TonB_sf"/>
</dbReference>
<dbReference type="InterPro" id="IPR000531">
    <property type="entry name" value="Beta-barrel_TonB"/>
</dbReference>
<evidence type="ECO:0000256" key="5">
    <source>
        <dbReference type="ARBA" id="ARBA00022729"/>
    </source>
</evidence>
<evidence type="ECO:0000256" key="4">
    <source>
        <dbReference type="ARBA" id="ARBA00022692"/>
    </source>
</evidence>
<sequence>MSLGCTTAPALAQDRQRAGSAEAVAAEASATESPATGAADNPVYPGSFYAPFQPQTAFDMLERTPGFTVDAGDYVRGFGGAAGNVLINGQRPTVKAGNGITDVLRRIPAGQVERIVLLRGGGDVAQAAGQALVANVVLKADAAGSGTLAGSATLMPGGLLGGKGSISYNRKVGGWQTNVELSAEYERERLNSRYIIRDGAGTPIETLLENLPLKSPEAAIAASASRSVGGGDFTINGRFGIDEYSSVQAIVRRAGTIDGPVLGSRQFDYAERYHEAELGADWTRSLGRDWTTKLVALVRQEGIDIDQDDRDGARRSRSRQSQKPLEAVMRATVVRGGKHRVRPEIGGEIAYNRLASTLDYAEDAGTGLVEIPLPGADTRAAEWRGEAFANLTATLRPGLALEAGLAVELSRITVTGDQANRQDLSYLKPSAALVWNAGPKTQVRLAIRRTVDQLDFSDFAASTNVIDDRPIGGNALLRPTRKQRASLRVDHRWGTGSAIAAEGFHEWRSGVLGFIALPDGGQALGAIGDGRVWGLSAQATLALGPLVPGGQVKFDGLFQRSDVLDLALRRSRPINGVVESSWNAEFRQDLDRGKMSWGVRYVSTVREDYYFVDEDSSRRERGAWAAYLESTAIRGVKTTLTVNAINGLRNDRLRRFFANDLTGPVLRSEDRVRKRGASMTLGFSKAL</sequence>
<keyword evidence="3" id="KW-1134">Transmembrane beta strand</keyword>
<evidence type="ECO:0000256" key="8">
    <source>
        <dbReference type="ARBA" id="ARBA00023170"/>
    </source>
</evidence>
<evidence type="ECO:0000259" key="11">
    <source>
        <dbReference type="Pfam" id="PF00593"/>
    </source>
</evidence>
<comment type="subcellular location">
    <subcellularLocation>
        <location evidence="1">Cell outer membrane</location>
        <topology evidence="1">Multi-pass membrane protein</topology>
    </subcellularLocation>
</comment>
<keyword evidence="2" id="KW-0813">Transport</keyword>
<evidence type="ECO:0000313" key="12">
    <source>
        <dbReference type="EMBL" id="MEJ5976843.1"/>
    </source>
</evidence>
<dbReference type="PANTHER" id="PTHR30069:SF29">
    <property type="entry name" value="HEMOGLOBIN AND HEMOGLOBIN-HAPTOGLOBIN-BINDING PROTEIN 1-RELATED"/>
    <property type="match status" value="1"/>
</dbReference>
<keyword evidence="6" id="KW-0798">TonB box</keyword>
<dbReference type="Gene3D" id="2.40.170.20">
    <property type="entry name" value="TonB-dependent receptor, beta-barrel domain"/>
    <property type="match status" value="1"/>
</dbReference>
<feature type="domain" description="TonB-dependent receptor-like beta-barrel" evidence="11">
    <location>
        <begin position="243"/>
        <end position="613"/>
    </location>
</feature>
<dbReference type="Proteomes" id="UP001361239">
    <property type="component" value="Unassembled WGS sequence"/>
</dbReference>
<feature type="region of interest" description="Disordered" evidence="10">
    <location>
        <begin position="1"/>
        <end position="37"/>
    </location>
</feature>
<keyword evidence="13" id="KW-1185">Reference proteome</keyword>
<dbReference type="Pfam" id="PF00593">
    <property type="entry name" value="TonB_dep_Rec_b-barrel"/>
    <property type="match status" value="1"/>
</dbReference>
<accession>A0ABU8RUT9</accession>
<keyword evidence="9" id="KW-0998">Cell outer membrane</keyword>
<protein>
    <submittedName>
        <fullName evidence="12">TonB-dependent receptor</fullName>
    </submittedName>
</protein>
<keyword evidence="4" id="KW-0812">Transmembrane</keyword>
<organism evidence="12 13">
    <name type="scientific">Novosphingobium anseongense</name>
    <dbReference type="NCBI Taxonomy" id="3133436"/>
    <lineage>
        <taxon>Bacteria</taxon>
        <taxon>Pseudomonadati</taxon>
        <taxon>Pseudomonadota</taxon>
        <taxon>Alphaproteobacteria</taxon>
        <taxon>Sphingomonadales</taxon>
        <taxon>Sphingomonadaceae</taxon>
        <taxon>Novosphingobium</taxon>
    </lineage>
</organism>
<feature type="compositionally biased region" description="Low complexity" evidence="10">
    <location>
        <begin position="18"/>
        <end position="37"/>
    </location>
</feature>
<evidence type="ECO:0000313" key="13">
    <source>
        <dbReference type="Proteomes" id="UP001361239"/>
    </source>
</evidence>
<name>A0ABU8RUT9_9SPHN</name>